<dbReference type="EC" id="2.7.4.9" evidence="7"/>
<comment type="caution">
    <text evidence="9">The sequence shown here is derived from an EMBL/GenBank/DDBJ whole genome shotgun (WGS) entry which is preliminary data.</text>
</comment>
<comment type="function">
    <text evidence="7">Phosphorylation of dTMP to form dTDP in both de novo and salvage pathways of dTTP synthesis.</text>
</comment>
<evidence type="ECO:0000313" key="10">
    <source>
        <dbReference type="Proteomes" id="UP000664277"/>
    </source>
</evidence>
<dbReference type="GO" id="GO:0004798">
    <property type="term" value="F:dTMP kinase activity"/>
    <property type="evidence" value="ECO:0007669"/>
    <property type="project" value="UniProtKB-UniRule"/>
</dbReference>
<evidence type="ECO:0000313" key="9">
    <source>
        <dbReference type="EMBL" id="MBN8658779.1"/>
    </source>
</evidence>
<proteinExistence type="inferred from homology"/>
<dbReference type="EMBL" id="JAFLCK010000001">
    <property type="protein sequence ID" value="MBN8658779.1"/>
    <property type="molecule type" value="Genomic_DNA"/>
</dbReference>
<evidence type="ECO:0000256" key="3">
    <source>
        <dbReference type="ARBA" id="ARBA00022727"/>
    </source>
</evidence>
<name>A0A8J7TJY6_9BACT</name>
<keyword evidence="4 7" id="KW-0547">Nucleotide-binding</keyword>
<gene>
    <name evidence="7 9" type="primary">tmk</name>
    <name evidence="9" type="ORF">J0M35_00335</name>
</gene>
<dbReference type="Gene3D" id="3.40.50.300">
    <property type="entry name" value="P-loop containing nucleotide triphosphate hydrolases"/>
    <property type="match status" value="1"/>
</dbReference>
<dbReference type="GO" id="GO:0006233">
    <property type="term" value="P:dTDP biosynthetic process"/>
    <property type="evidence" value="ECO:0007669"/>
    <property type="project" value="InterPro"/>
</dbReference>
<dbReference type="HAMAP" id="MF_00165">
    <property type="entry name" value="Thymidylate_kinase"/>
    <property type="match status" value="1"/>
</dbReference>
<evidence type="ECO:0000256" key="4">
    <source>
        <dbReference type="ARBA" id="ARBA00022741"/>
    </source>
</evidence>
<dbReference type="CDD" id="cd01672">
    <property type="entry name" value="TMPK"/>
    <property type="match status" value="1"/>
</dbReference>
<evidence type="ECO:0000256" key="5">
    <source>
        <dbReference type="ARBA" id="ARBA00022777"/>
    </source>
</evidence>
<evidence type="ECO:0000256" key="1">
    <source>
        <dbReference type="ARBA" id="ARBA00009776"/>
    </source>
</evidence>
<comment type="catalytic activity">
    <reaction evidence="7">
        <text>dTMP + ATP = dTDP + ADP</text>
        <dbReference type="Rhea" id="RHEA:13517"/>
        <dbReference type="ChEBI" id="CHEBI:30616"/>
        <dbReference type="ChEBI" id="CHEBI:58369"/>
        <dbReference type="ChEBI" id="CHEBI:63528"/>
        <dbReference type="ChEBI" id="CHEBI:456216"/>
        <dbReference type="EC" id="2.7.4.9"/>
    </reaction>
</comment>
<organism evidence="9 10">
    <name type="scientific">Candidatus Obscuribacter phosphatis</name>
    <dbReference type="NCBI Taxonomy" id="1906157"/>
    <lineage>
        <taxon>Bacteria</taxon>
        <taxon>Bacillati</taxon>
        <taxon>Candidatus Melainabacteria</taxon>
        <taxon>Candidatus Obscuribacterales</taxon>
        <taxon>Candidatus Obscuribacteraceae</taxon>
        <taxon>Candidatus Obscuribacter</taxon>
    </lineage>
</organism>
<comment type="similarity">
    <text evidence="1 7">Belongs to the thymidylate kinase family.</text>
</comment>
<protein>
    <recommendedName>
        <fullName evidence="7">Thymidylate kinase</fullName>
        <ecNumber evidence="7">2.7.4.9</ecNumber>
    </recommendedName>
    <alternativeName>
        <fullName evidence="7">dTMP kinase</fullName>
    </alternativeName>
</protein>
<comment type="caution">
    <text evidence="7">Lacks conserved residue(s) required for the propagation of feature annotation.</text>
</comment>
<keyword evidence="2 7" id="KW-0808">Transferase</keyword>
<evidence type="ECO:0000256" key="2">
    <source>
        <dbReference type="ARBA" id="ARBA00022679"/>
    </source>
</evidence>
<dbReference type="GO" id="GO:0005737">
    <property type="term" value="C:cytoplasm"/>
    <property type="evidence" value="ECO:0007669"/>
    <property type="project" value="TreeGrafter"/>
</dbReference>
<dbReference type="Proteomes" id="UP000664277">
    <property type="component" value="Unassembled WGS sequence"/>
</dbReference>
<evidence type="ECO:0000259" key="8">
    <source>
        <dbReference type="Pfam" id="PF02223"/>
    </source>
</evidence>
<feature type="domain" description="Thymidylate kinase-like" evidence="8">
    <location>
        <begin position="16"/>
        <end position="208"/>
    </location>
</feature>
<dbReference type="InterPro" id="IPR027417">
    <property type="entry name" value="P-loop_NTPase"/>
</dbReference>
<dbReference type="GO" id="GO:0006235">
    <property type="term" value="P:dTTP biosynthetic process"/>
    <property type="evidence" value="ECO:0007669"/>
    <property type="project" value="UniProtKB-UniRule"/>
</dbReference>
<evidence type="ECO:0000256" key="7">
    <source>
        <dbReference type="HAMAP-Rule" id="MF_00165"/>
    </source>
</evidence>
<keyword evidence="6 7" id="KW-0067">ATP-binding</keyword>
<dbReference type="GO" id="GO:0005524">
    <property type="term" value="F:ATP binding"/>
    <property type="evidence" value="ECO:0007669"/>
    <property type="project" value="UniProtKB-UniRule"/>
</dbReference>
<dbReference type="InterPro" id="IPR018094">
    <property type="entry name" value="Thymidylate_kinase"/>
</dbReference>
<accession>A0A8J7TJY6</accession>
<reference evidence="9" key="1">
    <citation type="submission" date="2021-02" db="EMBL/GenBank/DDBJ databases">
        <title>Genome-Resolved Metagenomics of a Microbial Community Performing Photosynthetic Biological Nutrient Removal.</title>
        <authorList>
            <person name="Mcdaniel E.A."/>
        </authorList>
    </citation>
    <scope>NUCLEOTIDE SEQUENCE</scope>
    <source>
        <strain evidence="9">UWPOB_OBS1</strain>
    </source>
</reference>
<dbReference type="InterPro" id="IPR039430">
    <property type="entry name" value="Thymidylate_kin-like_dom"/>
</dbReference>
<keyword evidence="5 7" id="KW-0418">Kinase</keyword>
<dbReference type="PANTHER" id="PTHR10344">
    <property type="entry name" value="THYMIDYLATE KINASE"/>
    <property type="match status" value="1"/>
</dbReference>
<dbReference type="NCBIfam" id="TIGR00041">
    <property type="entry name" value="DTMP_kinase"/>
    <property type="match status" value="1"/>
</dbReference>
<evidence type="ECO:0000256" key="6">
    <source>
        <dbReference type="ARBA" id="ARBA00022840"/>
    </source>
</evidence>
<dbReference type="GO" id="GO:0006227">
    <property type="term" value="P:dUDP biosynthetic process"/>
    <property type="evidence" value="ECO:0007669"/>
    <property type="project" value="TreeGrafter"/>
</dbReference>
<dbReference type="AlphaFoldDB" id="A0A8J7TJY6"/>
<keyword evidence="3 7" id="KW-0545">Nucleotide biosynthesis</keyword>
<dbReference type="Pfam" id="PF02223">
    <property type="entry name" value="Thymidylate_kin"/>
    <property type="match status" value="1"/>
</dbReference>
<dbReference type="SUPFAM" id="SSF52540">
    <property type="entry name" value="P-loop containing nucleoside triphosphate hydrolases"/>
    <property type="match status" value="1"/>
</dbReference>
<sequence>MEKPKRHEYPGKLVVIEGTDGVGRSTQVELLANWLAVEGYGVTRTQWKSSGLIAKAIEKAKDKNALNTITFSLLYATDLAERLNSTILPALKAGLIVLADRYYYTAFARDVVRGADPNWVRKLYGFAPAPDMVFYMKMPIEPLLRRIITTRGGLDFYESGRDIGMSTDLYQSFKLYQSQIMYEFSEMAEEFDFKVLDASNSIDEVQKQLRREMMPILADKSLAG</sequence>
<dbReference type="PANTHER" id="PTHR10344:SF1">
    <property type="entry name" value="THYMIDYLATE KINASE"/>
    <property type="match status" value="1"/>
</dbReference>